<accession>A0A3D8RTX8</accession>
<feature type="compositionally biased region" description="Polar residues" evidence="1">
    <location>
        <begin position="275"/>
        <end position="284"/>
    </location>
</feature>
<reference evidence="5 6" key="1">
    <citation type="journal article" date="2018" name="IMA Fungus">
        <title>IMA Genome-F 9: Draft genome sequence of Annulohypoxylon stygium, Aspergillus mulundensis, Berkeleyomyces basicola (syn. Thielaviopsis basicola), Ceratocystis smalleyi, two Cercospora beticola strains, Coleophoma cylindrospora, Fusarium fracticaudum, Phialophora cf. hyalina, and Morchella septimelata.</title>
        <authorList>
            <person name="Wingfield B.D."/>
            <person name="Bills G.F."/>
            <person name="Dong Y."/>
            <person name="Huang W."/>
            <person name="Nel W.J."/>
            <person name="Swalarsk-Parry B.S."/>
            <person name="Vaghefi N."/>
            <person name="Wilken P.M."/>
            <person name="An Z."/>
            <person name="de Beer Z.W."/>
            <person name="De Vos L."/>
            <person name="Chen L."/>
            <person name="Duong T.A."/>
            <person name="Gao Y."/>
            <person name="Hammerbacher A."/>
            <person name="Kikkert J.R."/>
            <person name="Li Y."/>
            <person name="Li H."/>
            <person name="Li K."/>
            <person name="Li Q."/>
            <person name="Liu X."/>
            <person name="Ma X."/>
            <person name="Naidoo K."/>
            <person name="Pethybridge S.J."/>
            <person name="Sun J."/>
            <person name="Steenkamp E.T."/>
            <person name="van der Nest M.A."/>
            <person name="van Wyk S."/>
            <person name="Wingfield M.J."/>
            <person name="Xiong C."/>
            <person name="Yue Q."/>
            <person name="Zhang X."/>
        </authorList>
    </citation>
    <scope>NUCLEOTIDE SEQUENCE [LARGE SCALE GENOMIC DNA]</scope>
    <source>
        <strain evidence="5 6">BP6252</strain>
    </source>
</reference>
<keyword evidence="2" id="KW-1133">Transmembrane helix</keyword>
<dbReference type="InterPro" id="IPR000742">
    <property type="entry name" value="EGF"/>
</dbReference>
<evidence type="ECO:0000259" key="4">
    <source>
        <dbReference type="PROSITE" id="PS01186"/>
    </source>
</evidence>
<dbReference type="AlphaFoldDB" id="A0A3D8RTX8"/>
<feature type="transmembrane region" description="Helical" evidence="2">
    <location>
        <begin position="555"/>
        <end position="581"/>
    </location>
</feature>
<evidence type="ECO:0000256" key="2">
    <source>
        <dbReference type="SAM" id="Phobius"/>
    </source>
</evidence>
<feature type="compositionally biased region" description="Basic and acidic residues" evidence="1">
    <location>
        <begin position="478"/>
        <end position="496"/>
    </location>
</feature>
<feature type="region of interest" description="Disordered" evidence="1">
    <location>
        <begin position="794"/>
        <end position="819"/>
    </location>
</feature>
<feature type="compositionally biased region" description="Polar residues" evidence="1">
    <location>
        <begin position="204"/>
        <end position="228"/>
    </location>
</feature>
<sequence length="920" mass="96113">MEAGLPPEMPPPVQKPFENPRKTPSPNQGRPRPPMPQALQGQGPIGVAISRPTQVPQWPLQGALDSPESERSQYKPPAGRGPAPQRPPRPSRVPSILDASRLQEHTPAFQYKPQQSLSPGQGDRYEDDEELTSPGSRSALTSASSRPSTVSSVGTIPDFPIPNIPVIPPPPRRSANLGPPPSSRRGASSYYSQISYVSPIPEENTPTRSHGSYASSAAIPSSWGSDSNYDALDSPTVDMRDDAIEEGRESRGSNDDNDERGLVRKASVGKRVQPSIITTSSSEKVPQRQEAATIGKPGSKLERMGVLPLASPNPKGPTEAGLEAPRANARPETTWPNSEDMRSPANGPLAGGTGLIDSSSEETIPTLATAVTTDNRVPAQMFNAEDPKAQEMLAAYNGASSLPAGAPTRTPSQRFSRLSAIRRPPRLDIDAVRTAEARGSLTSLPDLIRRATRLAAMMDRGRRPASRINDLNDFPFAGDEKRGEESSSQPENEKHRSGLSGMLAAFPPPGVATPRESSPRPISPWPSPYAADPAGDMKNGGQPKRTRKCCGLPCWGFILIILIIIIIIAAAIVVPLELLVFNKTKTSTAKSTSSTSLSSCMTQLQCQNGGVNTISSGICSCLCTNGFTGTTCTVGGTPGCSTTSISGSSSNVTIGDAISRLLDGAQTNFSIPLSSTIIVARFNTASLSCTSENALVTFDGQDTRQGSAADVVVATASLNSKVVDTTSTANAIQSDPSGKTITFGSAITGLTTLPTAGTASTTLATAGTPTASLETIPTAGTSTMSLQTIPTAGSSSTALTTASSSKTTSSATTSKTSSSATATASSTTGFVVTQQVLDFSRVAVLYVLQQESVDNAISAQSALQSFLSLTSPSITAAANLSIGNSNTINLNNFKIDVGNGTVGSNNVASRRRRWDGRGSW</sequence>
<keyword evidence="2" id="KW-0812">Transmembrane</keyword>
<protein>
    <recommendedName>
        <fullName evidence="3 4">EGF-like domain-containing protein</fullName>
    </recommendedName>
</protein>
<organism evidence="5 6">
    <name type="scientific">Coleophoma cylindrospora</name>
    <dbReference type="NCBI Taxonomy" id="1849047"/>
    <lineage>
        <taxon>Eukaryota</taxon>
        <taxon>Fungi</taxon>
        <taxon>Dikarya</taxon>
        <taxon>Ascomycota</taxon>
        <taxon>Pezizomycotina</taxon>
        <taxon>Leotiomycetes</taxon>
        <taxon>Helotiales</taxon>
        <taxon>Dermateaceae</taxon>
        <taxon>Coleophoma</taxon>
    </lineage>
</organism>
<keyword evidence="6" id="KW-1185">Reference proteome</keyword>
<gene>
    <name evidence="5" type="ORF">BP6252_05556</name>
</gene>
<name>A0A3D8RTX8_9HELO</name>
<dbReference type="PANTHER" id="PTHR17178:SF0">
    <property type="entry name" value="SERGLYCIN"/>
    <property type="match status" value="1"/>
</dbReference>
<comment type="caution">
    <text evidence="5">The sequence shown here is derived from an EMBL/GenBank/DDBJ whole genome shotgun (WGS) entry which is preliminary data.</text>
</comment>
<evidence type="ECO:0000256" key="1">
    <source>
        <dbReference type="SAM" id="MobiDB-lite"/>
    </source>
</evidence>
<evidence type="ECO:0000313" key="6">
    <source>
        <dbReference type="Proteomes" id="UP000256645"/>
    </source>
</evidence>
<dbReference type="OrthoDB" id="283575at2759"/>
<evidence type="ECO:0000259" key="3">
    <source>
        <dbReference type="PROSITE" id="PS00022"/>
    </source>
</evidence>
<keyword evidence="2" id="KW-0472">Membrane</keyword>
<dbReference type="PROSITE" id="PS01186">
    <property type="entry name" value="EGF_2"/>
    <property type="match status" value="1"/>
</dbReference>
<dbReference type="PANTHER" id="PTHR17178">
    <property type="entry name" value="SECRETORY GRANULE PROTEOGLYCAN CORE PROTEIN"/>
    <property type="match status" value="1"/>
</dbReference>
<feature type="compositionally biased region" description="Low complexity" evidence="1">
    <location>
        <begin position="141"/>
        <end position="158"/>
    </location>
</feature>
<dbReference type="STRING" id="1849047.A0A3D8RTX8"/>
<feature type="compositionally biased region" description="Low complexity" evidence="1">
    <location>
        <begin position="183"/>
        <end position="192"/>
    </location>
</feature>
<evidence type="ECO:0000313" key="5">
    <source>
        <dbReference type="EMBL" id="RDW77503.1"/>
    </source>
</evidence>
<feature type="compositionally biased region" description="Basic and acidic residues" evidence="1">
    <location>
        <begin position="238"/>
        <end position="262"/>
    </location>
</feature>
<feature type="region of interest" description="Disordered" evidence="1">
    <location>
        <begin position="1"/>
        <end position="358"/>
    </location>
</feature>
<dbReference type="Proteomes" id="UP000256645">
    <property type="component" value="Unassembled WGS sequence"/>
</dbReference>
<feature type="domain" description="EGF-like" evidence="3 4">
    <location>
        <begin position="621"/>
        <end position="632"/>
    </location>
</feature>
<proteinExistence type="predicted"/>
<feature type="compositionally biased region" description="Pro residues" evidence="1">
    <location>
        <begin position="159"/>
        <end position="182"/>
    </location>
</feature>
<dbReference type="PROSITE" id="PS00022">
    <property type="entry name" value="EGF_1"/>
    <property type="match status" value="1"/>
</dbReference>
<feature type="region of interest" description="Disordered" evidence="1">
    <location>
        <begin position="465"/>
        <end position="542"/>
    </location>
</feature>
<dbReference type="EMBL" id="PDLM01000005">
    <property type="protein sequence ID" value="RDW77503.1"/>
    <property type="molecule type" value="Genomic_DNA"/>
</dbReference>